<comment type="caution">
    <text evidence="10">The sequence shown here is derived from an EMBL/GenBank/DDBJ whole genome shotgun (WGS) entry which is preliminary data.</text>
</comment>
<keyword evidence="2" id="KW-0808">Transferase</keyword>
<evidence type="ECO:0000313" key="11">
    <source>
        <dbReference type="Proteomes" id="UP000635565"/>
    </source>
</evidence>
<dbReference type="PROSITE" id="PS00107">
    <property type="entry name" value="PROTEIN_KINASE_ATP"/>
    <property type="match status" value="1"/>
</dbReference>
<dbReference type="InterPro" id="IPR019734">
    <property type="entry name" value="TPR_rpt"/>
</dbReference>
<reference evidence="10 11" key="1">
    <citation type="journal article" date="2021" name="Int. J. Syst. Evol. Microbiol.">
        <title>Reticulibacter mediterranei gen. nov., sp. nov., within the new family Reticulibacteraceae fam. nov., and Ktedonospora formicarum gen. nov., sp. nov., Ktedonobacter robiniae sp. nov., Dictyobacter formicarum sp. nov. and Dictyobacter arantiisoli sp. nov., belonging to the class Ktedonobacteria.</title>
        <authorList>
            <person name="Yabe S."/>
            <person name="Zheng Y."/>
            <person name="Wang C.M."/>
            <person name="Sakai Y."/>
            <person name="Abe K."/>
            <person name="Yokota A."/>
            <person name="Donadio S."/>
            <person name="Cavaletti L."/>
            <person name="Monciardini P."/>
        </authorList>
    </citation>
    <scope>NUCLEOTIDE SEQUENCE [LARGE SCALE GENOMIC DNA]</scope>
    <source>
        <strain evidence="10 11">SOSP1-9</strain>
    </source>
</reference>
<evidence type="ECO:0000256" key="1">
    <source>
        <dbReference type="ARBA" id="ARBA00012513"/>
    </source>
</evidence>
<dbReference type="RefSeq" id="WP_201359737.1">
    <property type="nucleotide sequence ID" value="NZ_BNJJ01000001.1"/>
</dbReference>
<sequence>MDHNTQYEPQAGPRAPFCLGHPSHALRPEEVICSVCGALAAHTTLGIYEVRKLLGTGRSGHAYQAVHQRSGQPVAIKLFPAYTANPEQWEAARREVRVTTALRHSSILSVFSCSTWSLEQLDGGSGVHFERSSSGLTNLYLLTLCQYIPGALRHFVAYLQNSENQQALYEHGSSPRALMMHVLIQIGSALTAAHTRGLAHGALVPGNILFSSYDRVWVADFGLARLQPPPSPYLASELYTAAQASQQGNAQAYWNAVSPASDQYMFAALCQQLLPQTLQRQDYEPLLPILNRALHPRPERRYPSLHLLIQDMVALTSRPTHPAVSQQFKQPQIAASKHQSAPSSVSSSGVQKASSPNNSAPLTPIPTFSSGPLTPALPATPITPAIPLTPEDWEKRGDKLFTMRDYDEALKAYHRAIEVNAGKASIWLALGDTYFALERYKEALMAYEQAMHINPNDPQIWLNRGTVLDALGRHQEALDCYERADQLRSA</sequence>
<evidence type="ECO:0000256" key="5">
    <source>
        <dbReference type="ARBA" id="ARBA00022840"/>
    </source>
</evidence>
<dbReference type="SUPFAM" id="SSF48452">
    <property type="entry name" value="TPR-like"/>
    <property type="match status" value="1"/>
</dbReference>
<feature type="compositionally biased region" description="Low complexity" evidence="8">
    <location>
        <begin position="372"/>
        <end position="389"/>
    </location>
</feature>
<dbReference type="Pfam" id="PF00069">
    <property type="entry name" value="Pkinase"/>
    <property type="match status" value="1"/>
</dbReference>
<evidence type="ECO:0000259" key="9">
    <source>
        <dbReference type="PROSITE" id="PS50011"/>
    </source>
</evidence>
<feature type="compositionally biased region" description="Low complexity" evidence="8">
    <location>
        <begin position="336"/>
        <end position="356"/>
    </location>
</feature>
<dbReference type="PANTHER" id="PTHR43289">
    <property type="entry name" value="MITOGEN-ACTIVATED PROTEIN KINASE KINASE KINASE 20-RELATED"/>
    <property type="match status" value="1"/>
</dbReference>
<dbReference type="PANTHER" id="PTHR43289:SF6">
    <property type="entry name" value="SERINE_THREONINE-PROTEIN KINASE NEKL-3"/>
    <property type="match status" value="1"/>
</dbReference>
<evidence type="ECO:0000256" key="7">
    <source>
        <dbReference type="PROSITE-ProRule" id="PRU10141"/>
    </source>
</evidence>
<dbReference type="SMART" id="SM00028">
    <property type="entry name" value="TPR"/>
    <property type="match status" value="3"/>
</dbReference>
<feature type="region of interest" description="Disordered" evidence="8">
    <location>
        <begin position="320"/>
        <end position="389"/>
    </location>
</feature>
<keyword evidence="5 7" id="KW-0067">ATP-binding</keyword>
<evidence type="ECO:0000313" key="10">
    <source>
        <dbReference type="EMBL" id="GHO82026.1"/>
    </source>
</evidence>
<evidence type="ECO:0000256" key="8">
    <source>
        <dbReference type="SAM" id="MobiDB-lite"/>
    </source>
</evidence>
<dbReference type="SUPFAM" id="SSF56112">
    <property type="entry name" value="Protein kinase-like (PK-like)"/>
    <property type="match status" value="1"/>
</dbReference>
<dbReference type="EMBL" id="BNJJ01000001">
    <property type="protein sequence ID" value="GHO82026.1"/>
    <property type="molecule type" value="Genomic_DNA"/>
</dbReference>
<evidence type="ECO:0000256" key="6">
    <source>
        <dbReference type="PROSITE-ProRule" id="PRU00339"/>
    </source>
</evidence>
<name>A0ABQ3V8F8_9CHLR</name>
<dbReference type="InterPro" id="IPR000719">
    <property type="entry name" value="Prot_kinase_dom"/>
</dbReference>
<evidence type="ECO:0000256" key="2">
    <source>
        <dbReference type="ARBA" id="ARBA00022679"/>
    </source>
</evidence>
<dbReference type="Gene3D" id="1.25.40.10">
    <property type="entry name" value="Tetratricopeptide repeat domain"/>
    <property type="match status" value="1"/>
</dbReference>
<protein>
    <recommendedName>
        <fullName evidence="1">non-specific serine/threonine protein kinase</fullName>
        <ecNumber evidence="1">2.7.11.1</ecNumber>
    </recommendedName>
</protein>
<dbReference type="Gene3D" id="3.30.200.20">
    <property type="entry name" value="Phosphorylase Kinase, domain 1"/>
    <property type="match status" value="1"/>
</dbReference>
<dbReference type="PROSITE" id="PS50005">
    <property type="entry name" value="TPR"/>
    <property type="match status" value="2"/>
</dbReference>
<gene>
    <name evidence="10" type="ORF">KSZ_00320</name>
</gene>
<dbReference type="Pfam" id="PF13432">
    <property type="entry name" value="TPR_16"/>
    <property type="match status" value="1"/>
</dbReference>
<feature type="compositionally biased region" description="Polar residues" evidence="8">
    <location>
        <begin position="357"/>
        <end position="371"/>
    </location>
</feature>
<organism evidence="10 11">
    <name type="scientific">Dictyobacter formicarum</name>
    <dbReference type="NCBI Taxonomy" id="2778368"/>
    <lineage>
        <taxon>Bacteria</taxon>
        <taxon>Bacillati</taxon>
        <taxon>Chloroflexota</taxon>
        <taxon>Ktedonobacteria</taxon>
        <taxon>Ktedonobacterales</taxon>
        <taxon>Dictyobacteraceae</taxon>
        <taxon>Dictyobacter</taxon>
    </lineage>
</organism>
<dbReference type="InterPro" id="IPR017441">
    <property type="entry name" value="Protein_kinase_ATP_BS"/>
</dbReference>
<dbReference type="InterPro" id="IPR011990">
    <property type="entry name" value="TPR-like_helical_dom_sf"/>
</dbReference>
<dbReference type="PROSITE" id="PS50293">
    <property type="entry name" value="TPR_REGION"/>
    <property type="match status" value="2"/>
</dbReference>
<proteinExistence type="predicted"/>
<dbReference type="EC" id="2.7.11.1" evidence="1"/>
<feature type="binding site" evidence="7">
    <location>
        <position position="77"/>
    </location>
    <ligand>
        <name>ATP</name>
        <dbReference type="ChEBI" id="CHEBI:30616"/>
    </ligand>
</feature>
<evidence type="ECO:0000256" key="3">
    <source>
        <dbReference type="ARBA" id="ARBA00022741"/>
    </source>
</evidence>
<keyword evidence="4" id="KW-0418">Kinase</keyword>
<feature type="repeat" description="TPR" evidence="6">
    <location>
        <begin position="424"/>
        <end position="457"/>
    </location>
</feature>
<keyword evidence="6" id="KW-0802">TPR repeat</keyword>
<dbReference type="Gene3D" id="1.10.510.10">
    <property type="entry name" value="Transferase(Phosphotransferase) domain 1"/>
    <property type="match status" value="1"/>
</dbReference>
<feature type="compositionally biased region" description="Polar residues" evidence="8">
    <location>
        <begin position="320"/>
        <end position="330"/>
    </location>
</feature>
<dbReference type="Proteomes" id="UP000635565">
    <property type="component" value="Unassembled WGS sequence"/>
</dbReference>
<dbReference type="InterPro" id="IPR011009">
    <property type="entry name" value="Kinase-like_dom_sf"/>
</dbReference>
<keyword evidence="11" id="KW-1185">Reference proteome</keyword>
<evidence type="ECO:0000256" key="4">
    <source>
        <dbReference type="ARBA" id="ARBA00022777"/>
    </source>
</evidence>
<feature type="domain" description="Protein kinase" evidence="9">
    <location>
        <begin position="48"/>
        <end position="333"/>
    </location>
</feature>
<keyword evidence="3 7" id="KW-0547">Nucleotide-binding</keyword>
<dbReference type="Pfam" id="PF13181">
    <property type="entry name" value="TPR_8"/>
    <property type="match status" value="1"/>
</dbReference>
<accession>A0ABQ3V8F8</accession>
<feature type="repeat" description="TPR" evidence="6">
    <location>
        <begin position="390"/>
        <end position="423"/>
    </location>
</feature>
<dbReference type="PROSITE" id="PS50011">
    <property type="entry name" value="PROTEIN_KINASE_DOM"/>
    <property type="match status" value="1"/>
</dbReference>